<proteinExistence type="predicted"/>
<keyword evidence="3" id="KW-1185">Reference proteome</keyword>
<evidence type="ECO:0000313" key="3">
    <source>
        <dbReference type="Proteomes" id="UP000503349"/>
    </source>
</evidence>
<organism evidence="2 3">
    <name type="scientific">Channa argus</name>
    <name type="common">Northern snakehead</name>
    <name type="synonym">Ophicephalus argus</name>
    <dbReference type="NCBI Taxonomy" id="215402"/>
    <lineage>
        <taxon>Eukaryota</taxon>
        <taxon>Metazoa</taxon>
        <taxon>Chordata</taxon>
        <taxon>Craniata</taxon>
        <taxon>Vertebrata</taxon>
        <taxon>Euteleostomi</taxon>
        <taxon>Actinopterygii</taxon>
        <taxon>Neopterygii</taxon>
        <taxon>Teleostei</taxon>
        <taxon>Neoteleostei</taxon>
        <taxon>Acanthomorphata</taxon>
        <taxon>Anabantaria</taxon>
        <taxon>Anabantiformes</taxon>
        <taxon>Channoidei</taxon>
        <taxon>Channidae</taxon>
        <taxon>Channa</taxon>
    </lineage>
</organism>
<name>A0A6G1Q6B5_CHAAH</name>
<reference evidence="3" key="2">
    <citation type="submission" date="2019-02" db="EMBL/GenBank/DDBJ databases">
        <title>Opniocepnalus argus Var Kimnra genome.</title>
        <authorList>
            <person name="Zhou C."/>
            <person name="Xiao S."/>
        </authorList>
    </citation>
    <scope>NUCLEOTIDE SEQUENCE [LARGE SCALE GENOMIC DNA]</scope>
</reference>
<dbReference type="Proteomes" id="UP000503349">
    <property type="component" value="Chromosome 13"/>
</dbReference>
<accession>A0A6G1Q6B5</accession>
<sequence length="97" mass="10582">MPRPFRGVTLLFSAGENDKLCPKAATAAHPLSQTTGSSRAKAPGQRLASGDASPGLKQPLQLDVHLGYKHYTVHSPLRAHSRMQLQSRCSYEERKSV</sequence>
<feature type="region of interest" description="Disordered" evidence="1">
    <location>
        <begin position="23"/>
        <end position="58"/>
    </location>
</feature>
<gene>
    <name evidence="2" type="ORF">EXN66_Car013650</name>
</gene>
<protein>
    <submittedName>
        <fullName evidence="2">Uncharacterized protein</fullName>
    </submittedName>
</protein>
<dbReference type="EMBL" id="CM015724">
    <property type="protein sequence ID" value="KAF3697969.1"/>
    <property type="molecule type" value="Genomic_DNA"/>
</dbReference>
<evidence type="ECO:0000313" key="2">
    <source>
        <dbReference type="EMBL" id="KAF3697969.1"/>
    </source>
</evidence>
<reference evidence="2 3" key="1">
    <citation type="submission" date="2019-02" db="EMBL/GenBank/DDBJ databases">
        <title>Opniocepnalus argus genome.</title>
        <authorList>
            <person name="Zhou C."/>
            <person name="Xiao S."/>
        </authorList>
    </citation>
    <scope>NUCLEOTIDE SEQUENCE [LARGE SCALE GENOMIC DNA]</scope>
    <source>
        <strain evidence="2">OARG1902GOOAL</strain>
        <tissue evidence="2">Muscle</tissue>
    </source>
</reference>
<dbReference type="AlphaFoldDB" id="A0A6G1Q6B5"/>
<evidence type="ECO:0000256" key="1">
    <source>
        <dbReference type="SAM" id="MobiDB-lite"/>
    </source>
</evidence>